<dbReference type="Pfam" id="PF01872">
    <property type="entry name" value="RibD_C"/>
    <property type="match status" value="1"/>
</dbReference>
<evidence type="ECO:0000313" key="7">
    <source>
        <dbReference type="Proteomes" id="UP001500994"/>
    </source>
</evidence>
<accession>A0ABP6EP86</accession>
<evidence type="ECO:0000256" key="3">
    <source>
        <dbReference type="ARBA" id="ARBA00023002"/>
    </source>
</evidence>
<dbReference type="SUPFAM" id="SSF53597">
    <property type="entry name" value="Dihydrofolate reductase-like"/>
    <property type="match status" value="1"/>
</dbReference>
<comment type="pathway">
    <text evidence="1">Cofactor biosynthesis; riboflavin biosynthesis.</text>
</comment>
<feature type="region of interest" description="Disordered" evidence="4">
    <location>
        <begin position="74"/>
        <end position="93"/>
    </location>
</feature>
<comment type="caution">
    <text evidence="6">The sequence shown here is derived from an EMBL/GenBank/DDBJ whole genome shotgun (WGS) entry which is preliminary data.</text>
</comment>
<keyword evidence="2" id="KW-0521">NADP</keyword>
<dbReference type="PANTHER" id="PTHR38011:SF7">
    <property type="entry name" value="2,5-DIAMINO-6-RIBOSYLAMINO-4(3H)-PYRIMIDINONE 5'-PHOSPHATE REDUCTASE"/>
    <property type="match status" value="1"/>
</dbReference>
<evidence type="ECO:0000256" key="4">
    <source>
        <dbReference type="SAM" id="MobiDB-lite"/>
    </source>
</evidence>
<keyword evidence="7" id="KW-1185">Reference proteome</keyword>
<dbReference type="InterPro" id="IPR050765">
    <property type="entry name" value="Riboflavin_Biosynth_HTPR"/>
</dbReference>
<organism evidence="6 7">
    <name type="scientific">Streptomyces lunalinharesii</name>
    <dbReference type="NCBI Taxonomy" id="333384"/>
    <lineage>
        <taxon>Bacteria</taxon>
        <taxon>Bacillati</taxon>
        <taxon>Actinomycetota</taxon>
        <taxon>Actinomycetes</taxon>
        <taxon>Kitasatosporales</taxon>
        <taxon>Streptomycetaceae</taxon>
        <taxon>Streptomyces</taxon>
    </lineage>
</organism>
<dbReference type="PANTHER" id="PTHR38011">
    <property type="entry name" value="DIHYDROFOLATE REDUCTASE FAMILY PROTEIN (AFU_ORTHOLOGUE AFUA_8G06820)"/>
    <property type="match status" value="1"/>
</dbReference>
<dbReference type="RefSeq" id="WP_344579418.1">
    <property type="nucleotide sequence ID" value="NZ_BAAARK010000016.1"/>
</dbReference>
<dbReference type="InterPro" id="IPR002734">
    <property type="entry name" value="RibDG_C"/>
</dbReference>
<evidence type="ECO:0000259" key="5">
    <source>
        <dbReference type="Pfam" id="PF01872"/>
    </source>
</evidence>
<reference evidence="7" key="1">
    <citation type="journal article" date="2019" name="Int. J. Syst. Evol. Microbiol.">
        <title>The Global Catalogue of Microorganisms (GCM) 10K type strain sequencing project: providing services to taxonomists for standard genome sequencing and annotation.</title>
        <authorList>
            <consortium name="The Broad Institute Genomics Platform"/>
            <consortium name="The Broad Institute Genome Sequencing Center for Infectious Disease"/>
            <person name="Wu L."/>
            <person name="Ma J."/>
        </authorList>
    </citation>
    <scope>NUCLEOTIDE SEQUENCE [LARGE SCALE GENOMIC DNA]</scope>
    <source>
        <strain evidence="7">JCM 16374</strain>
    </source>
</reference>
<dbReference type="EMBL" id="BAAARK010000016">
    <property type="protein sequence ID" value="GAA2672027.1"/>
    <property type="molecule type" value="Genomic_DNA"/>
</dbReference>
<evidence type="ECO:0000256" key="1">
    <source>
        <dbReference type="ARBA" id="ARBA00005104"/>
    </source>
</evidence>
<sequence>MATDQPATAPRPYVLLSAAMSLDGYLDDTSDRRLRLSNAADFDRVDDVRATCDAILVGATTVRRDNPRLLIGSAARRARRRSQGRPEHPTKVTVTTKGLDPSLAFFTTAGDKIVYCPRPALPTLAAELGDVAEVSAAGDPLDLGLLLDDLGGRGIRTLMVEGGTTLHTQFLVQDLADEVHLALAPFFVGEAGAPRFVGPGAFPHDTARRLHLADVTPVGDVAFVRYLAKRGEGG</sequence>
<dbReference type="Proteomes" id="UP001500994">
    <property type="component" value="Unassembled WGS sequence"/>
</dbReference>
<dbReference type="InterPro" id="IPR024072">
    <property type="entry name" value="DHFR-like_dom_sf"/>
</dbReference>
<gene>
    <name evidence="6" type="ORF">GCM10009864_48040</name>
</gene>
<dbReference type="Gene3D" id="3.40.430.10">
    <property type="entry name" value="Dihydrofolate Reductase, subunit A"/>
    <property type="match status" value="1"/>
</dbReference>
<name>A0ABP6EP86_9ACTN</name>
<feature type="domain" description="Bacterial bifunctional deaminase-reductase C-terminal" evidence="5">
    <location>
        <begin position="12"/>
        <end position="219"/>
    </location>
</feature>
<evidence type="ECO:0000256" key="2">
    <source>
        <dbReference type="ARBA" id="ARBA00022857"/>
    </source>
</evidence>
<protein>
    <recommendedName>
        <fullName evidence="5">Bacterial bifunctional deaminase-reductase C-terminal domain-containing protein</fullName>
    </recommendedName>
</protein>
<proteinExistence type="predicted"/>
<keyword evidence="3" id="KW-0560">Oxidoreductase</keyword>
<evidence type="ECO:0000313" key="6">
    <source>
        <dbReference type="EMBL" id="GAA2672027.1"/>
    </source>
</evidence>